<evidence type="ECO:0000256" key="1">
    <source>
        <dbReference type="SAM" id="SignalP"/>
    </source>
</evidence>
<dbReference type="InterPro" id="IPR028994">
    <property type="entry name" value="Integrin_alpha_N"/>
</dbReference>
<evidence type="ECO:0000259" key="2">
    <source>
        <dbReference type="Pfam" id="PF07833"/>
    </source>
</evidence>
<accession>A0AAE3JA72</accession>
<dbReference type="InterPro" id="IPR013783">
    <property type="entry name" value="Ig-like_fold"/>
</dbReference>
<dbReference type="PANTHER" id="PTHR43118:SF1">
    <property type="entry name" value="RHAMNOGALACTURONAN LYASE (EUROFUNG)"/>
    <property type="match status" value="1"/>
</dbReference>
<dbReference type="InterPro" id="IPR041624">
    <property type="entry name" value="RGI_lyase"/>
</dbReference>
<comment type="caution">
    <text evidence="5">The sequence shown here is derived from an EMBL/GenBank/DDBJ whole genome shotgun (WGS) entry which is preliminary data.</text>
</comment>
<dbReference type="Pfam" id="PF07833">
    <property type="entry name" value="Cu_amine_oxidN1"/>
    <property type="match status" value="1"/>
</dbReference>
<dbReference type="AlphaFoldDB" id="A0AAE3JA72"/>
<dbReference type="InterPro" id="IPR034641">
    <property type="entry name" value="RGL11"/>
</dbReference>
<dbReference type="Gene3D" id="3.30.457.10">
    <property type="entry name" value="Copper amine oxidase-like, N-terminal domain"/>
    <property type="match status" value="1"/>
</dbReference>
<feature type="domain" description="Rhamnogalacturonan I lyase beta-sheet" evidence="3">
    <location>
        <begin position="66"/>
        <end position="150"/>
    </location>
</feature>
<proteinExistence type="predicted"/>
<dbReference type="InterPro" id="IPR012854">
    <property type="entry name" value="Cu_amine_oxidase-like_N"/>
</dbReference>
<dbReference type="SUPFAM" id="SSF69318">
    <property type="entry name" value="Integrin alpha N-terminal domain"/>
    <property type="match status" value="1"/>
</dbReference>
<dbReference type="Proteomes" id="UP001198242">
    <property type="component" value="Unassembled WGS sequence"/>
</dbReference>
<gene>
    <name evidence="5" type="ORF">LKE05_06685</name>
</gene>
<sequence>MKKNKIRVTSAVVSAIMLASSASAFAKFDAYNDSDGFTLGHYEAEVNQEQRADTEKLYEQRPKNERQFENLSRGLVAVPGENGTLVSWRFLGTDSNSLTYNLYCSGEKLNDKPITTTNFFHTGASTNAEYTFKEVENGEETGVEYTTTAWDKNYIGFKVTEREGYNIDDGAVADLDGDGEYEILLRRVPSMDVNTRTSYPVIEAYKTDGTHMWTIDIGPNEINEVDINFLAYDMDGDGKAEVIMRSFEGTTDGKGNTTGDTNGDGITDYSKSESNLAIFKDRQYIVSTPEFLSIYDGETAEETDRTDLKPSKEPLSDWSYRYSDTGRLTKRASHYLFGLAYLDGVTPSVVMVRGAWDNVRAAAWHIEDGKFKEDWVHNTENKDDVNSIWGACNHNLVTVDVDFDGKDEILSGPMAIDHDGSEMYAVKVYDNDGNAQKLAHGDAFDVAKTDPDFNGYMAWACHETSQLMANIEYHDARTGEVQWGYSKNKDTGRSRSADIDPTHKGFEVWGSTATIPANISGENIADTWNGFKFRKIDGTVDSDATIPMNFKVYWDGDLLSELLDGTTVSKYNWEDKSVDVLMTADDCASNSGTKAVPCISADLFGDWREEIVWKTADEKEIRIYSTSIPTSYKLNTLMHDSYYRASVAVQNNHYNQPPNLSYYLGAETTKVPMFEGYVIKDGKKITNPDLTGSHGTYDINAKTGALSVKLAVDCANAYVGNNIVQIDTENSDVTPIIVDDRTLVPVRFIAESLGMDVGYNDSTRTVTLSGNGYIVNMTLDKSEYTINDIPFEMDVPAQVVNDRTLIPLRVIAESIGKKVEWDADNRLIYIGSVQFYDKANAAKYAAALKNGKEEDQKIIETTVPTEEPDLLATADYTEYTDSNNVAWKMYINEDYEKYNIGDKLEWAGTKKPGELANIAVAQGTNGKVMHFEDSTKGNRNAIYNLPYKMNGTVRIELDWKVGECTGGQSYGELRFADSSKNTFFALKTQKGAELQYSANGGIANGLLETDWKDVGTGFNKDTVYNVVIEADFDKKVCNATISDGSKTAKITDLPFENATDFNAMEVLAVRVEKNFTWATDIDNMKVGIKAN</sequence>
<evidence type="ECO:0000313" key="6">
    <source>
        <dbReference type="Proteomes" id="UP001198242"/>
    </source>
</evidence>
<feature type="domain" description="Copper amine oxidase-like N-terminal" evidence="2">
    <location>
        <begin position="729"/>
        <end position="830"/>
    </location>
</feature>
<dbReference type="Pfam" id="PF21348">
    <property type="entry name" value="RGL11_C"/>
    <property type="match status" value="1"/>
</dbReference>
<reference evidence="5 6" key="1">
    <citation type="submission" date="2021-10" db="EMBL/GenBank/DDBJ databases">
        <title>Anaerobic single-cell dispensing facilitates the cultivation of human gut bacteria.</title>
        <authorList>
            <person name="Afrizal A."/>
        </authorList>
    </citation>
    <scope>NUCLEOTIDE SEQUENCE [LARGE SCALE GENOMIC DNA]</scope>
    <source>
        <strain evidence="5 6">CLA-AA-H232</strain>
    </source>
</reference>
<protein>
    <recommendedName>
        <fullName evidence="7">Rhamnogalacturonan lyase</fullName>
    </recommendedName>
</protein>
<dbReference type="PANTHER" id="PTHR43118">
    <property type="entry name" value="RHAMNOGALACTURONAN LYASE (EUROFUNG)"/>
    <property type="match status" value="1"/>
</dbReference>
<feature type="signal peptide" evidence="1">
    <location>
        <begin position="1"/>
        <end position="26"/>
    </location>
</feature>
<dbReference type="Pfam" id="PF18370">
    <property type="entry name" value="RGI_lyase"/>
    <property type="match status" value="1"/>
</dbReference>
<dbReference type="Gene3D" id="2.60.40.10">
    <property type="entry name" value="Immunoglobulins"/>
    <property type="match status" value="1"/>
</dbReference>
<evidence type="ECO:0000259" key="3">
    <source>
        <dbReference type="Pfam" id="PF18370"/>
    </source>
</evidence>
<name>A0AAE3JA72_9FIRM</name>
<evidence type="ECO:0000313" key="5">
    <source>
        <dbReference type="EMBL" id="MCC2210475.1"/>
    </source>
</evidence>
<organism evidence="5 6">
    <name type="scientific">Hominilimicola fabiformis</name>
    <dbReference type="NCBI Taxonomy" id="2885356"/>
    <lineage>
        <taxon>Bacteria</taxon>
        <taxon>Bacillati</taxon>
        <taxon>Bacillota</taxon>
        <taxon>Clostridia</taxon>
        <taxon>Eubacteriales</taxon>
        <taxon>Oscillospiraceae</taxon>
        <taxon>Hominilimicola</taxon>
    </lineage>
</organism>
<keyword evidence="6" id="KW-1185">Reference proteome</keyword>
<keyword evidence="1" id="KW-0732">Signal</keyword>
<evidence type="ECO:0008006" key="7">
    <source>
        <dbReference type="Google" id="ProtNLM"/>
    </source>
</evidence>
<evidence type="ECO:0000259" key="4">
    <source>
        <dbReference type="Pfam" id="PF21348"/>
    </source>
</evidence>
<dbReference type="InterPro" id="IPR049366">
    <property type="entry name" value="RGL11_C"/>
</dbReference>
<feature type="chain" id="PRO_5042291536" description="Rhamnogalacturonan lyase" evidence="1">
    <location>
        <begin position="27"/>
        <end position="1091"/>
    </location>
</feature>
<dbReference type="EMBL" id="JAJEQM010000007">
    <property type="protein sequence ID" value="MCC2210475.1"/>
    <property type="molecule type" value="Genomic_DNA"/>
</dbReference>
<dbReference type="RefSeq" id="WP_308456333.1">
    <property type="nucleotide sequence ID" value="NZ_JAJEQM010000007.1"/>
</dbReference>
<dbReference type="InterPro" id="IPR036582">
    <property type="entry name" value="Mao_N_sf"/>
</dbReference>
<feature type="domain" description="Rhamnogalacturonan lyase family 11 C-terminal" evidence="4">
    <location>
        <begin position="164"/>
        <end position="671"/>
    </location>
</feature>
<dbReference type="SUPFAM" id="SSF55383">
    <property type="entry name" value="Copper amine oxidase, domain N"/>
    <property type="match status" value="1"/>
</dbReference>